<organism evidence="2 3">
    <name type="scientific">Aspergillus sclerotialis</name>
    <dbReference type="NCBI Taxonomy" id="2070753"/>
    <lineage>
        <taxon>Eukaryota</taxon>
        <taxon>Fungi</taxon>
        <taxon>Dikarya</taxon>
        <taxon>Ascomycota</taxon>
        <taxon>Pezizomycotina</taxon>
        <taxon>Eurotiomycetes</taxon>
        <taxon>Eurotiomycetidae</taxon>
        <taxon>Eurotiales</taxon>
        <taxon>Aspergillaceae</taxon>
        <taxon>Aspergillus</taxon>
        <taxon>Aspergillus subgen. Polypaecilum</taxon>
    </lineage>
</organism>
<feature type="non-terminal residue" evidence="2">
    <location>
        <position position="67"/>
    </location>
</feature>
<evidence type="ECO:0000313" key="3">
    <source>
        <dbReference type="Proteomes" id="UP000266188"/>
    </source>
</evidence>
<comment type="caution">
    <text evidence="2">The sequence shown here is derived from an EMBL/GenBank/DDBJ whole genome shotgun (WGS) entry which is preliminary data.</text>
</comment>
<protein>
    <submittedName>
        <fullName evidence="2">Uncharacterized protein</fullName>
    </submittedName>
</protein>
<feature type="compositionally biased region" description="Basic residues" evidence="1">
    <location>
        <begin position="1"/>
        <end position="13"/>
    </location>
</feature>
<evidence type="ECO:0000313" key="2">
    <source>
        <dbReference type="EMBL" id="RJE16637.1"/>
    </source>
</evidence>
<sequence length="67" mass="7865">MFCRRVFRRRRHRESQESSPTESDISEHTDGFYLYSQSVIEEEESERLAALKLQTSQSTDEMSFASA</sequence>
<feature type="region of interest" description="Disordered" evidence="1">
    <location>
        <begin position="1"/>
        <end position="30"/>
    </location>
</feature>
<accession>A0A3A2Z5K1</accession>
<dbReference type="Proteomes" id="UP000266188">
    <property type="component" value="Unassembled WGS sequence"/>
</dbReference>
<keyword evidence="3" id="KW-1185">Reference proteome</keyword>
<evidence type="ECO:0000256" key="1">
    <source>
        <dbReference type="SAM" id="MobiDB-lite"/>
    </source>
</evidence>
<proteinExistence type="predicted"/>
<dbReference type="EMBL" id="MVGC01003464">
    <property type="protein sequence ID" value="RJE16637.1"/>
    <property type="molecule type" value="Genomic_DNA"/>
</dbReference>
<reference evidence="3" key="1">
    <citation type="submission" date="2017-02" db="EMBL/GenBank/DDBJ databases">
        <authorList>
            <person name="Tafer H."/>
            <person name="Lopandic K."/>
        </authorList>
    </citation>
    <scope>NUCLEOTIDE SEQUENCE [LARGE SCALE GENOMIC DNA]</scope>
    <source>
        <strain evidence="3">CBS 366.77</strain>
    </source>
</reference>
<gene>
    <name evidence="2" type="ORF">PHISCL_11026</name>
</gene>
<name>A0A3A2Z5K1_9EURO</name>
<dbReference type="AlphaFoldDB" id="A0A3A2Z5K1"/>